<dbReference type="Pfam" id="PF13614">
    <property type="entry name" value="AAA_31"/>
    <property type="match status" value="1"/>
</dbReference>
<feature type="domain" description="AAA" evidence="1">
    <location>
        <begin position="7"/>
        <end position="175"/>
    </location>
</feature>
<dbReference type="CDD" id="cd02042">
    <property type="entry name" value="ParAB_family"/>
    <property type="match status" value="1"/>
</dbReference>
<dbReference type="PANTHER" id="PTHR13696">
    <property type="entry name" value="P-LOOP CONTAINING NUCLEOSIDE TRIPHOSPHATE HYDROLASE"/>
    <property type="match status" value="1"/>
</dbReference>
<comment type="caution">
    <text evidence="2">The sequence shown here is derived from an EMBL/GenBank/DDBJ whole genome shotgun (WGS) entry which is preliminary data.</text>
</comment>
<sequence length="273" mass="30131">MAGPAKLSFSNQKGGVGKTTVGINVAGALNARGRDVLFVDLDPQGNATEGLGFREAYDEDPPSLFDVLTDPEHRDSFPDLVRDHPEMDVVPSNIDMTAAEPELTLSRRGGEQLALALETVEDDYDYVLVDCPPHLGYLTDNGLHATRNVLIPALAESTSKRALELLFDHVESLELDYDITIAERGVVANRVESTNEGRTMLDWFDEAFPDIPVWEVRKRVALQRAFSEGVSLFEYDPEVDMTETFLAIAANLDEQFGFDDAPAEATETAEVRR</sequence>
<protein>
    <submittedName>
        <fullName evidence="2">ParA family protein</fullName>
    </submittedName>
</protein>
<keyword evidence="3" id="KW-1185">Reference proteome</keyword>
<dbReference type="InterPro" id="IPR027417">
    <property type="entry name" value="P-loop_NTPase"/>
</dbReference>
<gene>
    <name evidence="2" type="ORF">ACFPYI_21205</name>
</gene>
<name>A0ABD5RUL8_9EURY</name>
<evidence type="ECO:0000313" key="3">
    <source>
        <dbReference type="Proteomes" id="UP001596099"/>
    </source>
</evidence>
<evidence type="ECO:0000313" key="2">
    <source>
        <dbReference type="EMBL" id="MFC5973849.1"/>
    </source>
</evidence>
<dbReference type="Proteomes" id="UP001596099">
    <property type="component" value="Unassembled WGS sequence"/>
</dbReference>
<dbReference type="AlphaFoldDB" id="A0ABD5RUL8"/>
<dbReference type="RefSeq" id="WP_247421859.1">
    <property type="nucleotide sequence ID" value="NZ_JALLGW010000006.1"/>
</dbReference>
<dbReference type="InterPro" id="IPR025669">
    <property type="entry name" value="AAA_dom"/>
</dbReference>
<evidence type="ECO:0000259" key="1">
    <source>
        <dbReference type="Pfam" id="PF13614"/>
    </source>
</evidence>
<dbReference type="InterPro" id="IPR050678">
    <property type="entry name" value="DNA_Partitioning_ATPase"/>
</dbReference>
<reference evidence="2 3" key="1">
    <citation type="journal article" date="2019" name="Int. J. Syst. Evol. Microbiol.">
        <title>The Global Catalogue of Microorganisms (GCM) 10K type strain sequencing project: providing services to taxonomists for standard genome sequencing and annotation.</title>
        <authorList>
            <consortium name="The Broad Institute Genomics Platform"/>
            <consortium name="The Broad Institute Genome Sequencing Center for Infectious Disease"/>
            <person name="Wu L."/>
            <person name="Ma J."/>
        </authorList>
    </citation>
    <scope>NUCLEOTIDE SEQUENCE [LARGE SCALE GENOMIC DNA]</scope>
    <source>
        <strain evidence="2 3">CGMCC 1.12543</strain>
    </source>
</reference>
<organism evidence="2 3">
    <name type="scientific">Halomarina salina</name>
    <dbReference type="NCBI Taxonomy" id="1872699"/>
    <lineage>
        <taxon>Archaea</taxon>
        <taxon>Methanobacteriati</taxon>
        <taxon>Methanobacteriota</taxon>
        <taxon>Stenosarchaea group</taxon>
        <taxon>Halobacteria</taxon>
        <taxon>Halobacteriales</taxon>
        <taxon>Natronomonadaceae</taxon>
        <taxon>Halomarina</taxon>
    </lineage>
</organism>
<accession>A0ABD5RUL8</accession>
<dbReference type="PANTHER" id="PTHR13696:SF99">
    <property type="entry name" value="COBYRINIC ACID AC-DIAMIDE SYNTHASE"/>
    <property type="match status" value="1"/>
</dbReference>
<proteinExistence type="predicted"/>
<dbReference type="SUPFAM" id="SSF52540">
    <property type="entry name" value="P-loop containing nucleoside triphosphate hydrolases"/>
    <property type="match status" value="1"/>
</dbReference>
<dbReference type="EMBL" id="JBHSQH010000008">
    <property type="protein sequence ID" value="MFC5973849.1"/>
    <property type="molecule type" value="Genomic_DNA"/>
</dbReference>
<dbReference type="Gene3D" id="3.40.50.300">
    <property type="entry name" value="P-loop containing nucleotide triphosphate hydrolases"/>
    <property type="match status" value="1"/>
</dbReference>